<dbReference type="FunFam" id="2.70.150.10:FF:000002">
    <property type="entry name" value="Copper-transporting ATPase 1, putative"/>
    <property type="match status" value="1"/>
</dbReference>
<dbReference type="Gene3D" id="3.40.1110.10">
    <property type="entry name" value="Calcium-transporting ATPase, cytoplasmic domain N"/>
    <property type="match status" value="1"/>
</dbReference>
<name>A0A4Y4E1N0_CELCE</name>
<organism evidence="18 19">
    <name type="scientific">Cellulosimicrobium cellulans</name>
    <name type="common">Arthrobacter luteus</name>
    <dbReference type="NCBI Taxonomy" id="1710"/>
    <lineage>
        <taxon>Bacteria</taxon>
        <taxon>Bacillati</taxon>
        <taxon>Actinomycetota</taxon>
        <taxon>Actinomycetes</taxon>
        <taxon>Micrococcales</taxon>
        <taxon>Promicromonosporaceae</taxon>
        <taxon>Cellulosimicrobium</taxon>
    </lineage>
</organism>
<evidence type="ECO:0000256" key="8">
    <source>
        <dbReference type="ARBA" id="ARBA00022741"/>
    </source>
</evidence>
<keyword evidence="7 15" id="KW-0479">Metal-binding</keyword>
<protein>
    <submittedName>
        <fullName evidence="18">Copper-translocating P-type ATPase</fullName>
    </submittedName>
</protein>
<keyword evidence="4 15" id="KW-1003">Cell membrane</keyword>
<keyword evidence="8 15" id="KW-0547">Nucleotide-binding</keyword>
<feature type="transmembrane region" description="Helical" evidence="15">
    <location>
        <begin position="712"/>
        <end position="733"/>
    </location>
</feature>
<evidence type="ECO:0000256" key="9">
    <source>
        <dbReference type="ARBA" id="ARBA00022840"/>
    </source>
</evidence>
<evidence type="ECO:0000256" key="3">
    <source>
        <dbReference type="ARBA" id="ARBA00022448"/>
    </source>
</evidence>
<evidence type="ECO:0000256" key="13">
    <source>
        <dbReference type="ARBA" id="ARBA00023065"/>
    </source>
</evidence>
<dbReference type="GO" id="GO:0005886">
    <property type="term" value="C:plasma membrane"/>
    <property type="evidence" value="ECO:0007669"/>
    <property type="project" value="UniProtKB-SubCell"/>
</dbReference>
<evidence type="ECO:0000256" key="12">
    <source>
        <dbReference type="ARBA" id="ARBA00022989"/>
    </source>
</evidence>
<dbReference type="SUPFAM" id="SSF81653">
    <property type="entry name" value="Calcium ATPase, transduction domain A"/>
    <property type="match status" value="1"/>
</dbReference>
<accession>A0A4Y4E1N0</accession>
<keyword evidence="6 15" id="KW-0812">Transmembrane</keyword>
<dbReference type="NCBIfam" id="TIGR01525">
    <property type="entry name" value="ATPase-IB_hvy"/>
    <property type="match status" value="1"/>
</dbReference>
<dbReference type="GO" id="GO:0005507">
    <property type="term" value="F:copper ion binding"/>
    <property type="evidence" value="ECO:0007669"/>
    <property type="project" value="TreeGrafter"/>
</dbReference>
<dbReference type="PANTHER" id="PTHR43520">
    <property type="entry name" value="ATP7, ISOFORM B"/>
    <property type="match status" value="1"/>
</dbReference>
<comment type="subcellular location">
    <subcellularLocation>
        <location evidence="1">Cell membrane</location>
        <topology evidence="1">Multi-pass membrane protein</topology>
    </subcellularLocation>
</comment>
<dbReference type="SFLD" id="SFLDS00003">
    <property type="entry name" value="Haloacid_Dehalogenase"/>
    <property type="match status" value="1"/>
</dbReference>
<dbReference type="InterPro" id="IPR044492">
    <property type="entry name" value="P_typ_ATPase_HD_dom"/>
</dbReference>
<comment type="caution">
    <text evidence="18">The sequence shown here is derived from an EMBL/GenBank/DDBJ whole genome shotgun (WGS) entry which is preliminary data.</text>
</comment>
<reference evidence="18 19" key="1">
    <citation type="submission" date="2019-06" db="EMBL/GenBank/DDBJ databases">
        <title>Whole genome shotgun sequence of Cellulosimicrobium cellulans NBRC 15516.</title>
        <authorList>
            <person name="Hosoyama A."/>
            <person name="Uohara A."/>
            <person name="Ohji S."/>
            <person name="Ichikawa N."/>
        </authorList>
    </citation>
    <scope>NUCLEOTIDE SEQUENCE [LARGE SCALE GENOMIC DNA]</scope>
    <source>
        <strain evidence="18 19">NBRC 15516</strain>
    </source>
</reference>
<evidence type="ECO:0000256" key="6">
    <source>
        <dbReference type="ARBA" id="ARBA00022692"/>
    </source>
</evidence>
<dbReference type="GO" id="GO:0016887">
    <property type="term" value="F:ATP hydrolysis activity"/>
    <property type="evidence" value="ECO:0007669"/>
    <property type="project" value="InterPro"/>
</dbReference>
<dbReference type="Proteomes" id="UP000316659">
    <property type="component" value="Unassembled WGS sequence"/>
</dbReference>
<dbReference type="AlphaFoldDB" id="A0A4Y4E1N0"/>
<evidence type="ECO:0000256" key="2">
    <source>
        <dbReference type="ARBA" id="ARBA00006024"/>
    </source>
</evidence>
<feature type="domain" description="P-type ATPase A" evidence="17">
    <location>
        <begin position="206"/>
        <end position="306"/>
    </location>
</feature>
<gene>
    <name evidence="18" type="ORF">CCE02nite_19230</name>
</gene>
<dbReference type="InterPro" id="IPR001757">
    <property type="entry name" value="P_typ_ATPase"/>
</dbReference>
<dbReference type="PANTHER" id="PTHR43520:SF5">
    <property type="entry name" value="CATION-TRANSPORTING P-TYPE ATPASE-RELATED"/>
    <property type="match status" value="1"/>
</dbReference>
<evidence type="ECO:0000256" key="11">
    <source>
        <dbReference type="ARBA" id="ARBA00022967"/>
    </source>
</evidence>
<dbReference type="Gene3D" id="3.40.50.1000">
    <property type="entry name" value="HAD superfamily/HAD-like"/>
    <property type="match status" value="1"/>
</dbReference>
<evidence type="ECO:0000313" key="19">
    <source>
        <dbReference type="Proteomes" id="UP000316659"/>
    </source>
</evidence>
<feature type="transmembrane region" description="Helical" evidence="15">
    <location>
        <begin position="323"/>
        <end position="345"/>
    </location>
</feature>
<dbReference type="PROSITE" id="PS00154">
    <property type="entry name" value="ATPASE_E1_E2"/>
    <property type="match status" value="1"/>
</dbReference>
<dbReference type="InterPro" id="IPR059000">
    <property type="entry name" value="ATPase_P-type_domA"/>
</dbReference>
<dbReference type="SUPFAM" id="SSF81665">
    <property type="entry name" value="Calcium ATPase, transmembrane domain M"/>
    <property type="match status" value="1"/>
</dbReference>
<evidence type="ECO:0000256" key="7">
    <source>
        <dbReference type="ARBA" id="ARBA00022723"/>
    </source>
</evidence>
<keyword evidence="11" id="KW-1278">Translocase</keyword>
<feature type="transmembrane region" description="Helical" evidence="15">
    <location>
        <begin position="145"/>
        <end position="165"/>
    </location>
</feature>
<keyword evidence="3" id="KW-0813">Transport</keyword>
<dbReference type="SFLD" id="SFLDF00027">
    <property type="entry name" value="p-type_atpase"/>
    <property type="match status" value="1"/>
</dbReference>
<feature type="region of interest" description="Disordered" evidence="16">
    <location>
        <begin position="1"/>
        <end position="65"/>
    </location>
</feature>
<dbReference type="Gene3D" id="2.70.150.10">
    <property type="entry name" value="Calcium-transporting ATPase, cytoplasmic transduction domain A"/>
    <property type="match status" value="1"/>
</dbReference>
<dbReference type="InterPro" id="IPR023299">
    <property type="entry name" value="ATPase_P-typ_cyto_dom_N"/>
</dbReference>
<dbReference type="EMBL" id="BJNZ01000010">
    <property type="protein sequence ID" value="GED09924.1"/>
    <property type="molecule type" value="Genomic_DNA"/>
</dbReference>
<sequence length="746" mass="78076">MDHRREHGHGTDDTRHASHPHDADQHEGHERGEARSVTTEDHAHDHHAGHDVSGHGGHDMSGHGGHGDHVGQFRRLFWVMLVLAVPTVALSPMFAMLLGYDLPDTAWLPWVSPVLGTVIFFWGGRPFLAGAVSELRGRKPGMMTLISLAITVAFVSSLGSSLGLLAHELDVWWELALLVVIMLLGHWLEMRSLAQTASALDSLAALLPDEAERVSEDGTVTTVAPTDLGVGDLVVVRPGGRVPADGEVASGSADVDESMITGESRPVRRTVGDAVVAGTVATDDALRVRITAVGEDTALAGIQRLVADAQASSTRTQRLADRAAGWLFWYALGAAALTIALWLVLGTPEQALIRAITVLVIACPHALGLAIPLVVSLSTERAAKAGVLVKDRLALERMRTVDTVLFDKTGTLTAGEPVVAHLATAGGTTEGELLALAAAAEADSQHPLARAIVDRASEQHVEVPQATDFRSLTAVGVEATVPTPHGARRVAVGGPALLRERRLDPLPDAEAWAHDGATVLHVVVSPAAAGADAVAHPGHEHAHATGEVVGAFALADAIRPESREAVDALHRRGIKVVMITGDAEPVARTVGRELGIDQVFAGVRPEDKDAKVAELQHDGRVVAMVGDGVNDAPALAQADVGIAIGAGTDVAIASAGVILASSDPRAVLSIIELSHASYRKMQQNLWWAAGYNIAAVPLAAGVLAPVGFVMPMAVGAILMSASTVIVALNAQLLRRIDLDPARLASR</sequence>
<dbReference type="GO" id="GO:0055070">
    <property type="term" value="P:copper ion homeostasis"/>
    <property type="evidence" value="ECO:0007669"/>
    <property type="project" value="TreeGrafter"/>
</dbReference>
<dbReference type="InterPro" id="IPR008250">
    <property type="entry name" value="ATPase_P-typ_transduc_dom_A_sf"/>
</dbReference>
<keyword evidence="14 15" id="KW-0472">Membrane</keyword>
<dbReference type="InterPro" id="IPR027256">
    <property type="entry name" value="P-typ_ATPase_IB"/>
</dbReference>
<dbReference type="Pfam" id="PF00702">
    <property type="entry name" value="Hydrolase"/>
    <property type="match status" value="1"/>
</dbReference>
<keyword evidence="5" id="KW-0597">Phosphoprotein</keyword>
<dbReference type="InterPro" id="IPR018303">
    <property type="entry name" value="ATPase_P-typ_P_site"/>
</dbReference>
<keyword evidence="10" id="KW-0460">Magnesium</keyword>
<evidence type="ECO:0000256" key="15">
    <source>
        <dbReference type="RuleBase" id="RU362081"/>
    </source>
</evidence>
<proteinExistence type="inferred from homology"/>
<evidence type="ECO:0000259" key="17">
    <source>
        <dbReference type="Pfam" id="PF00122"/>
    </source>
</evidence>
<feature type="transmembrane region" description="Helical" evidence="15">
    <location>
        <begin position="171"/>
        <end position="188"/>
    </location>
</feature>
<dbReference type="SUPFAM" id="SSF56784">
    <property type="entry name" value="HAD-like"/>
    <property type="match status" value="1"/>
</dbReference>
<evidence type="ECO:0000256" key="14">
    <source>
        <dbReference type="ARBA" id="ARBA00023136"/>
    </source>
</evidence>
<dbReference type="NCBIfam" id="TIGR01494">
    <property type="entry name" value="ATPase_P-type"/>
    <property type="match status" value="2"/>
</dbReference>
<dbReference type="InterPro" id="IPR036412">
    <property type="entry name" value="HAD-like_sf"/>
</dbReference>
<evidence type="ECO:0000256" key="5">
    <source>
        <dbReference type="ARBA" id="ARBA00022553"/>
    </source>
</evidence>
<keyword evidence="9 15" id="KW-0067">ATP-binding</keyword>
<dbReference type="PRINTS" id="PR00119">
    <property type="entry name" value="CATATPASE"/>
</dbReference>
<dbReference type="GO" id="GO:0043682">
    <property type="term" value="F:P-type divalent copper transporter activity"/>
    <property type="evidence" value="ECO:0007669"/>
    <property type="project" value="TreeGrafter"/>
</dbReference>
<feature type="transmembrane region" description="Helical" evidence="15">
    <location>
        <begin position="76"/>
        <end position="100"/>
    </location>
</feature>
<comment type="similarity">
    <text evidence="2 15">Belongs to the cation transport ATPase (P-type) (TC 3.A.3) family. Type IB subfamily.</text>
</comment>
<evidence type="ECO:0000256" key="4">
    <source>
        <dbReference type="ARBA" id="ARBA00022475"/>
    </source>
</evidence>
<evidence type="ECO:0000256" key="10">
    <source>
        <dbReference type="ARBA" id="ARBA00022842"/>
    </source>
</evidence>
<dbReference type="GO" id="GO:0005524">
    <property type="term" value="F:ATP binding"/>
    <property type="evidence" value="ECO:0007669"/>
    <property type="project" value="UniProtKB-UniRule"/>
</dbReference>
<evidence type="ECO:0000256" key="16">
    <source>
        <dbReference type="SAM" id="MobiDB-lite"/>
    </source>
</evidence>
<keyword evidence="12 15" id="KW-1133">Transmembrane helix</keyword>
<dbReference type="InterPro" id="IPR023298">
    <property type="entry name" value="ATPase_P-typ_TM_dom_sf"/>
</dbReference>
<dbReference type="InterPro" id="IPR023214">
    <property type="entry name" value="HAD_sf"/>
</dbReference>
<feature type="transmembrane region" description="Helical" evidence="15">
    <location>
        <begin position="685"/>
        <end position="706"/>
    </location>
</feature>
<evidence type="ECO:0000256" key="1">
    <source>
        <dbReference type="ARBA" id="ARBA00004651"/>
    </source>
</evidence>
<dbReference type="SFLD" id="SFLDG00002">
    <property type="entry name" value="C1.7:_P-type_atpase_like"/>
    <property type="match status" value="1"/>
</dbReference>
<feature type="transmembrane region" description="Helical" evidence="15">
    <location>
        <begin position="351"/>
        <end position="375"/>
    </location>
</feature>
<keyword evidence="13" id="KW-0406">Ion transport</keyword>
<dbReference type="Pfam" id="PF00122">
    <property type="entry name" value="E1-E2_ATPase"/>
    <property type="match status" value="1"/>
</dbReference>
<feature type="transmembrane region" description="Helical" evidence="15">
    <location>
        <begin position="106"/>
        <end position="124"/>
    </location>
</feature>
<evidence type="ECO:0000313" key="18">
    <source>
        <dbReference type="EMBL" id="GED09924.1"/>
    </source>
</evidence>